<comment type="caution">
    <text evidence="3">The sequence shown here is derived from an EMBL/GenBank/DDBJ whole genome shotgun (WGS) entry which is preliminary data.</text>
</comment>
<protein>
    <recommendedName>
        <fullName evidence="2">FBD domain-containing protein</fullName>
    </recommendedName>
</protein>
<evidence type="ECO:0000256" key="1">
    <source>
        <dbReference type="SAM" id="MobiDB-lite"/>
    </source>
</evidence>
<feature type="compositionally biased region" description="Acidic residues" evidence="1">
    <location>
        <begin position="59"/>
        <end position="93"/>
    </location>
</feature>
<sequence length="486" mass="54582">AICSPYYVSKNLLIFLNVKMLKISENITTDQGLIELLKAVPNLESLVIEEYMNDELIEYSDEDDENNSDEDDSEESGGDGDESIEDDNTDSIDGENNHVNEDEGESADAEIIEYSDKDDENNSNEDDSEEAEGDGDDDNEDDNADSVEGKNRHVNEDEGDVADAAECEDNCVNENGSWSLDNVATGCLFPHLKSVRFQQFVGNPREMKWVELILKNAEALQMMAIHYCDNITKYIDSDYGFVDAKSEEEVMEEMPNIARASSALFLPNHSQLQTNQGLLIRFKDMRDKIELFSDEEDENDSEDAAGDGVGDADYDDDDAHADIEDDDENDGDNAEGDGDDDNDDHDADSFQGDNNQDNEDEGDVAGAAVCGSSNVSDDNCDNQDNRWDIVTTGCLFPHLQSVCFHRFVGNPRELRWVRQILRDAKALQKMTIHYFDSYGACRTRYVNGRSEEEVIVEIPSYPRASAGCLFKFYSREDWKSVVNHRK</sequence>
<keyword evidence="4" id="KW-1185">Reference proteome</keyword>
<feature type="non-terminal residue" evidence="3">
    <location>
        <position position="486"/>
    </location>
</feature>
<dbReference type="SMART" id="SM00579">
    <property type="entry name" value="FBD"/>
    <property type="match status" value="2"/>
</dbReference>
<dbReference type="Proteomes" id="UP001202328">
    <property type="component" value="Unassembled WGS sequence"/>
</dbReference>
<evidence type="ECO:0000259" key="2">
    <source>
        <dbReference type="SMART" id="SM00579"/>
    </source>
</evidence>
<feature type="region of interest" description="Disordered" evidence="1">
    <location>
        <begin position="59"/>
        <end position="161"/>
    </location>
</feature>
<feature type="domain" description="FBD" evidence="2">
    <location>
        <begin position="186"/>
        <end position="266"/>
    </location>
</feature>
<reference evidence="3" key="1">
    <citation type="submission" date="2022-04" db="EMBL/GenBank/DDBJ databases">
        <title>A functionally conserved STORR gene fusion in Papaver species that diverged 16.8 million years ago.</title>
        <authorList>
            <person name="Catania T."/>
        </authorList>
    </citation>
    <scope>NUCLEOTIDE SEQUENCE</scope>
    <source>
        <strain evidence="3">S-188037</strain>
    </source>
</reference>
<evidence type="ECO:0000313" key="3">
    <source>
        <dbReference type="EMBL" id="KAI3924875.1"/>
    </source>
</evidence>
<feature type="region of interest" description="Disordered" evidence="1">
    <location>
        <begin position="293"/>
        <end position="370"/>
    </location>
</feature>
<organism evidence="3 4">
    <name type="scientific">Papaver atlanticum</name>
    <dbReference type="NCBI Taxonomy" id="357466"/>
    <lineage>
        <taxon>Eukaryota</taxon>
        <taxon>Viridiplantae</taxon>
        <taxon>Streptophyta</taxon>
        <taxon>Embryophyta</taxon>
        <taxon>Tracheophyta</taxon>
        <taxon>Spermatophyta</taxon>
        <taxon>Magnoliopsida</taxon>
        <taxon>Ranunculales</taxon>
        <taxon>Papaveraceae</taxon>
        <taxon>Papaveroideae</taxon>
        <taxon>Papaver</taxon>
    </lineage>
</organism>
<feature type="compositionally biased region" description="Acidic residues" evidence="1">
    <location>
        <begin position="102"/>
        <end position="145"/>
    </location>
</feature>
<dbReference type="AlphaFoldDB" id="A0AAD4SUZ4"/>
<dbReference type="EMBL" id="JAJJMB010008256">
    <property type="protein sequence ID" value="KAI3924875.1"/>
    <property type="molecule type" value="Genomic_DNA"/>
</dbReference>
<dbReference type="InterPro" id="IPR050232">
    <property type="entry name" value="FBL13/AtMIF1-like"/>
</dbReference>
<proteinExistence type="predicted"/>
<feature type="compositionally biased region" description="Basic and acidic residues" evidence="1">
    <location>
        <begin position="147"/>
        <end position="156"/>
    </location>
</feature>
<name>A0AAD4SUZ4_9MAGN</name>
<feature type="compositionally biased region" description="Acidic residues" evidence="1">
    <location>
        <begin position="293"/>
        <end position="346"/>
    </location>
</feature>
<feature type="domain" description="FBD" evidence="2">
    <location>
        <begin position="393"/>
        <end position="473"/>
    </location>
</feature>
<evidence type="ECO:0000313" key="4">
    <source>
        <dbReference type="Proteomes" id="UP001202328"/>
    </source>
</evidence>
<dbReference type="PANTHER" id="PTHR31900">
    <property type="entry name" value="F-BOX/RNI SUPERFAMILY PROTEIN-RELATED"/>
    <property type="match status" value="1"/>
</dbReference>
<dbReference type="InterPro" id="IPR006566">
    <property type="entry name" value="FBD"/>
</dbReference>
<accession>A0AAD4SUZ4</accession>
<dbReference type="Pfam" id="PF08387">
    <property type="entry name" value="FBD"/>
    <property type="match status" value="2"/>
</dbReference>
<gene>
    <name evidence="3" type="ORF">MKW98_031126</name>
</gene>
<dbReference type="PANTHER" id="PTHR31900:SF30">
    <property type="entry name" value="SUPERFAMILY PROTEIN, PUTATIVE-RELATED"/>
    <property type="match status" value="1"/>
</dbReference>